<comment type="caution">
    <text evidence="3">The sequence shown here is derived from an EMBL/GenBank/DDBJ whole genome shotgun (WGS) entry which is preliminary data.</text>
</comment>
<evidence type="ECO:0000313" key="4">
    <source>
        <dbReference type="Proteomes" id="UP000229681"/>
    </source>
</evidence>
<protein>
    <submittedName>
        <fullName evidence="3">Uncharacterized protein</fullName>
    </submittedName>
</protein>
<evidence type="ECO:0000313" key="3">
    <source>
        <dbReference type="EMBL" id="PJF37207.1"/>
    </source>
</evidence>
<gene>
    <name evidence="3" type="ORF">CUN49_01470</name>
</gene>
<accession>A0A2M8PI33</accession>
<dbReference type="Proteomes" id="UP000229681">
    <property type="component" value="Unassembled WGS sequence"/>
</dbReference>
<feature type="transmembrane region" description="Helical" evidence="2">
    <location>
        <begin position="32"/>
        <end position="52"/>
    </location>
</feature>
<evidence type="ECO:0000256" key="2">
    <source>
        <dbReference type="SAM" id="Phobius"/>
    </source>
</evidence>
<keyword evidence="2" id="KW-0472">Membrane</keyword>
<feature type="transmembrane region" description="Helical" evidence="2">
    <location>
        <begin position="6"/>
        <end position="25"/>
    </location>
</feature>
<name>A0A2M8PI33_9CHLR</name>
<keyword evidence="2" id="KW-0812">Transmembrane</keyword>
<organism evidence="3 4">
    <name type="scientific">Candidatus Thermofonsia Clade 1 bacterium</name>
    <dbReference type="NCBI Taxonomy" id="2364210"/>
    <lineage>
        <taxon>Bacteria</taxon>
        <taxon>Bacillati</taxon>
        <taxon>Chloroflexota</taxon>
        <taxon>Candidatus Thermofontia</taxon>
        <taxon>Candidatus Thermofonsia Clade 1</taxon>
    </lineage>
</organism>
<dbReference type="EMBL" id="PGTM01000010">
    <property type="protein sequence ID" value="PJF37207.1"/>
    <property type="molecule type" value="Genomic_DNA"/>
</dbReference>
<sequence length="293" mass="32723">MRETPASPLTWIFSFILFMMISAITSGYFGSIVWVIFISVVLGVLFGIMNAISHSFNAPSLTSIVQEQLQPAESEARPMPAAPRPSIAIEDDDDEALLRPRVNPRQVAQRALERAGNRPSDWLLSLEDIGLLAYHGDDTPDVVRLNPVPMDTTHLRPFAVIRIPYKQGRGTIRFELIDELGTLRFVSSEQYRLTEGQNFITSRTYLRLPNDRTEGTWALRLSIGDKLLAQHEFLVRSRAQAATPVRNVLAEDGEVDAWLARAILEQGTRGSGMSLDELLSGQPEEPTSNARLR</sequence>
<feature type="region of interest" description="Disordered" evidence="1">
    <location>
        <begin position="274"/>
        <end position="293"/>
    </location>
</feature>
<proteinExistence type="predicted"/>
<reference evidence="3 4" key="1">
    <citation type="submission" date="2017-11" db="EMBL/GenBank/DDBJ databases">
        <title>Evolution of Phototrophy in the Chloroflexi Phylum Driven by Horizontal Gene Transfer.</title>
        <authorList>
            <person name="Ward L.M."/>
            <person name="Hemp J."/>
            <person name="Shih P.M."/>
            <person name="Mcglynn S.E."/>
            <person name="Fischer W."/>
        </authorList>
    </citation>
    <scope>NUCLEOTIDE SEQUENCE [LARGE SCALE GENOMIC DNA]</scope>
    <source>
        <strain evidence="3">JP3_13</strain>
    </source>
</reference>
<keyword evidence="2" id="KW-1133">Transmembrane helix</keyword>
<evidence type="ECO:0000256" key="1">
    <source>
        <dbReference type="SAM" id="MobiDB-lite"/>
    </source>
</evidence>
<dbReference type="AlphaFoldDB" id="A0A2M8PI33"/>